<feature type="compositionally biased region" description="Basic and acidic residues" evidence="1">
    <location>
        <begin position="31"/>
        <end position="70"/>
    </location>
</feature>
<accession>A0A9K3D5C3</accession>
<keyword evidence="3" id="KW-1185">Reference proteome</keyword>
<sequence length="223" mass="25576">MYAVYRLVEVVARRSAERESAEQSRLLDPLNDEKREREKEGERERAEREREEYALRREQERERETRGPGEWRREAAPVLAKLCGGTRSGAESAYQRVLVDMTPQENKYLKSKRSLLLRLFVHYSSSDIGTEEGLGVPTATWAHCSRLLRDGKVLCIIGAREAKRAFSFIASVPSKRRSPFLPTHMCMSEWLLWLVNIGYLMGGEVSSTDDETKGLRLLVATLE</sequence>
<evidence type="ECO:0000256" key="1">
    <source>
        <dbReference type="SAM" id="MobiDB-lite"/>
    </source>
</evidence>
<evidence type="ECO:0000313" key="3">
    <source>
        <dbReference type="Proteomes" id="UP000265618"/>
    </source>
</evidence>
<reference evidence="2 3" key="1">
    <citation type="journal article" date="2018" name="PLoS ONE">
        <title>The draft genome of Kipferlia bialata reveals reductive genome evolution in fornicate parasites.</title>
        <authorList>
            <person name="Tanifuji G."/>
            <person name="Takabayashi S."/>
            <person name="Kume K."/>
            <person name="Takagi M."/>
            <person name="Nakayama T."/>
            <person name="Kamikawa R."/>
            <person name="Inagaki Y."/>
            <person name="Hashimoto T."/>
        </authorList>
    </citation>
    <scope>NUCLEOTIDE SEQUENCE [LARGE SCALE GENOMIC DNA]</scope>
    <source>
        <strain evidence="2">NY0173</strain>
    </source>
</reference>
<feature type="region of interest" description="Disordered" evidence="1">
    <location>
        <begin position="15"/>
        <end position="70"/>
    </location>
</feature>
<gene>
    <name evidence="2" type="ORF">KIPB_010569</name>
</gene>
<dbReference type="AlphaFoldDB" id="A0A9K3D5C3"/>
<proteinExistence type="predicted"/>
<feature type="non-terminal residue" evidence="2">
    <location>
        <position position="1"/>
    </location>
</feature>
<dbReference type="EMBL" id="BDIP01003979">
    <property type="protein sequence ID" value="GIQ88342.1"/>
    <property type="molecule type" value="Genomic_DNA"/>
</dbReference>
<protein>
    <submittedName>
        <fullName evidence="2">Uncharacterized protein</fullName>
    </submittedName>
</protein>
<organism evidence="2 3">
    <name type="scientific">Kipferlia bialata</name>
    <dbReference type="NCBI Taxonomy" id="797122"/>
    <lineage>
        <taxon>Eukaryota</taxon>
        <taxon>Metamonada</taxon>
        <taxon>Carpediemonas-like organisms</taxon>
        <taxon>Kipferlia</taxon>
    </lineage>
</organism>
<evidence type="ECO:0000313" key="2">
    <source>
        <dbReference type="EMBL" id="GIQ88342.1"/>
    </source>
</evidence>
<comment type="caution">
    <text evidence="2">The sequence shown here is derived from an EMBL/GenBank/DDBJ whole genome shotgun (WGS) entry which is preliminary data.</text>
</comment>
<name>A0A9K3D5C3_9EUKA</name>
<dbReference type="Proteomes" id="UP000265618">
    <property type="component" value="Unassembled WGS sequence"/>
</dbReference>